<dbReference type="SUPFAM" id="SSF64438">
    <property type="entry name" value="CNF1/YfiH-like putative cysteine hydrolases"/>
    <property type="match status" value="1"/>
</dbReference>
<comment type="similarity">
    <text evidence="2">Belongs to the purine nucleoside phosphorylase YfiH/LACC1 family.</text>
</comment>
<dbReference type="PANTHER" id="PTHR30616">
    <property type="entry name" value="UNCHARACTERIZED PROTEIN YFIH"/>
    <property type="match status" value="1"/>
</dbReference>
<organism evidence="10 11">
    <name type="scientific">Desulfofustis limnaeus</name>
    <dbReference type="NCBI Taxonomy" id="2740163"/>
    <lineage>
        <taxon>Bacteria</taxon>
        <taxon>Pseudomonadati</taxon>
        <taxon>Thermodesulfobacteriota</taxon>
        <taxon>Desulfobulbia</taxon>
        <taxon>Desulfobulbales</taxon>
        <taxon>Desulfocapsaceae</taxon>
        <taxon>Desulfofustis</taxon>
    </lineage>
</organism>
<dbReference type="Gene3D" id="3.60.140.10">
    <property type="entry name" value="CNF1/YfiH-like putative cysteine hydrolases"/>
    <property type="match status" value="1"/>
</dbReference>
<evidence type="ECO:0000256" key="3">
    <source>
        <dbReference type="ARBA" id="ARBA00022679"/>
    </source>
</evidence>
<proteinExistence type="inferred from homology"/>
<comment type="catalytic activity">
    <reaction evidence="7">
        <text>adenosine + H2O + H(+) = inosine + NH4(+)</text>
        <dbReference type="Rhea" id="RHEA:24408"/>
        <dbReference type="ChEBI" id="CHEBI:15377"/>
        <dbReference type="ChEBI" id="CHEBI:15378"/>
        <dbReference type="ChEBI" id="CHEBI:16335"/>
        <dbReference type="ChEBI" id="CHEBI:17596"/>
        <dbReference type="ChEBI" id="CHEBI:28938"/>
        <dbReference type="EC" id="3.5.4.4"/>
    </reaction>
    <physiologicalReaction direction="left-to-right" evidence="7">
        <dbReference type="Rhea" id="RHEA:24409"/>
    </physiologicalReaction>
</comment>
<evidence type="ECO:0000256" key="6">
    <source>
        <dbReference type="ARBA" id="ARBA00022833"/>
    </source>
</evidence>
<keyword evidence="3" id="KW-0808">Transferase</keyword>
<evidence type="ECO:0000256" key="9">
    <source>
        <dbReference type="ARBA" id="ARBA00049893"/>
    </source>
</evidence>
<keyword evidence="6" id="KW-0862">Zinc</keyword>
<evidence type="ECO:0000313" key="10">
    <source>
        <dbReference type="EMBL" id="BDD89364.1"/>
    </source>
</evidence>
<dbReference type="Proteomes" id="UP000830055">
    <property type="component" value="Chromosome"/>
</dbReference>
<sequence>MRYRFYTREGGVSDGVYASFNVSYGVGDDPLKVTENRRRVKEDFGACRMVSARQVHGDRIYLDRGGETADVEVDGYDALITATPGTVLLVQQADCQGVLLHDPLRRVVAAVHCGWRGSVAGIIGKTIAVLEREFHVTTAELEAFIGPSLGPCCAEFVNHARELPSSFRLFQVTQNHFDFWQISAQQLREAGVPKDNIRIDGVCTCCQPDYFSYRRACRNGNGVTGRHGTAICLGYPH</sequence>
<name>A0ABM7WEE9_9BACT</name>
<keyword evidence="4" id="KW-0479">Metal-binding</keyword>
<dbReference type="EMBL" id="AP025516">
    <property type="protein sequence ID" value="BDD89364.1"/>
    <property type="molecule type" value="Genomic_DNA"/>
</dbReference>
<dbReference type="CDD" id="cd16833">
    <property type="entry name" value="YfiH"/>
    <property type="match status" value="1"/>
</dbReference>
<keyword evidence="5" id="KW-0378">Hydrolase</keyword>
<evidence type="ECO:0000256" key="2">
    <source>
        <dbReference type="ARBA" id="ARBA00007353"/>
    </source>
</evidence>
<evidence type="ECO:0000256" key="1">
    <source>
        <dbReference type="ARBA" id="ARBA00000553"/>
    </source>
</evidence>
<accession>A0ABM7WEE9</accession>
<comment type="catalytic activity">
    <reaction evidence="1">
        <text>inosine + phosphate = alpha-D-ribose 1-phosphate + hypoxanthine</text>
        <dbReference type="Rhea" id="RHEA:27646"/>
        <dbReference type="ChEBI" id="CHEBI:17368"/>
        <dbReference type="ChEBI" id="CHEBI:17596"/>
        <dbReference type="ChEBI" id="CHEBI:43474"/>
        <dbReference type="ChEBI" id="CHEBI:57720"/>
        <dbReference type="EC" id="2.4.2.1"/>
    </reaction>
    <physiologicalReaction direction="left-to-right" evidence="1">
        <dbReference type="Rhea" id="RHEA:27647"/>
    </physiologicalReaction>
</comment>
<reference evidence="10 11" key="1">
    <citation type="submission" date="2022-01" db="EMBL/GenBank/DDBJ databases">
        <title>Desulfofustis limnae sp. nov., a novel mesophilic sulfate-reducing bacterium isolated from marsh soil.</title>
        <authorList>
            <person name="Watanabe M."/>
            <person name="Takahashi A."/>
            <person name="Kojima H."/>
            <person name="Fukui M."/>
        </authorList>
    </citation>
    <scope>NUCLEOTIDE SEQUENCE [LARGE SCALE GENOMIC DNA]</scope>
    <source>
        <strain evidence="10 11">PPLL</strain>
    </source>
</reference>
<evidence type="ECO:0000256" key="4">
    <source>
        <dbReference type="ARBA" id="ARBA00022723"/>
    </source>
</evidence>
<comment type="catalytic activity">
    <reaction evidence="8">
        <text>adenosine + phosphate = alpha-D-ribose 1-phosphate + adenine</text>
        <dbReference type="Rhea" id="RHEA:27642"/>
        <dbReference type="ChEBI" id="CHEBI:16335"/>
        <dbReference type="ChEBI" id="CHEBI:16708"/>
        <dbReference type="ChEBI" id="CHEBI:43474"/>
        <dbReference type="ChEBI" id="CHEBI:57720"/>
        <dbReference type="EC" id="2.4.2.1"/>
    </reaction>
    <physiologicalReaction direction="left-to-right" evidence="8">
        <dbReference type="Rhea" id="RHEA:27643"/>
    </physiologicalReaction>
</comment>
<dbReference type="InterPro" id="IPR003730">
    <property type="entry name" value="Cu_polyphenol_OxRdtase"/>
</dbReference>
<evidence type="ECO:0000256" key="7">
    <source>
        <dbReference type="ARBA" id="ARBA00047989"/>
    </source>
</evidence>
<gene>
    <name evidence="10" type="ORF">DPPLL_37290</name>
</gene>
<protein>
    <submittedName>
        <fullName evidence="10">Laccase domain protein</fullName>
    </submittedName>
</protein>
<dbReference type="PANTHER" id="PTHR30616:SF2">
    <property type="entry name" value="PURINE NUCLEOSIDE PHOSPHORYLASE LACC1"/>
    <property type="match status" value="1"/>
</dbReference>
<evidence type="ECO:0000256" key="5">
    <source>
        <dbReference type="ARBA" id="ARBA00022801"/>
    </source>
</evidence>
<dbReference type="RefSeq" id="WP_284152671.1">
    <property type="nucleotide sequence ID" value="NZ_AP025516.1"/>
</dbReference>
<evidence type="ECO:0000256" key="8">
    <source>
        <dbReference type="ARBA" id="ARBA00048968"/>
    </source>
</evidence>
<dbReference type="InterPro" id="IPR011324">
    <property type="entry name" value="Cytotoxic_necrot_fac-like_cat"/>
</dbReference>
<comment type="catalytic activity">
    <reaction evidence="9">
        <text>S-methyl-5'-thioadenosine + phosphate = 5-(methylsulfanyl)-alpha-D-ribose 1-phosphate + adenine</text>
        <dbReference type="Rhea" id="RHEA:11852"/>
        <dbReference type="ChEBI" id="CHEBI:16708"/>
        <dbReference type="ChEBI" id="CHEBI:17509"/>
        <dbReference type="ChEBI" id="CHEBI:43474"/>
        <dbReference type="ChEBI" id="CHEBI:58533"/>
        <dbReference type="EC" id="2.4.2.28"/>
    </reaction>
    <physiologicalReaction direction="left-to-right" evidence="9">
        <dbReference type="Rhea" id="RHEA:11853"/>
    </physiologicalReaction>
</comment>
<dbReference type="InterPro" id="IPR038371">
    <property type="entry name" value="Cu_polyphenol_OxRdtase_sf"/>
</dbReference>
<dbReference type="Pfam" id="PF02578">
    <property type="entry name" value="Cu-oxidase_4"/>
    <property type="match status" value="1"/>
</dbReference>
<keyword evidence="11" id="KW-1185">Reference proteome</keyword>
<evidence type="ECO:0000313" key="11">
    <source>
        <dbReference type="Proteomes" id="UP000830055"/>
    </source>
</evidence>